<dbReference type="HOGENOM" id="CLU_871452_0_0_1"/>
<evidence type="ECO:0000313" key="2">
    <source>
        <dbReference type="EMBL" id="KIL59757.1"/>
    </source>
</evidence>
<gene>
    <name evidence="2" type="ORF">M378DRAFT_14611</name>
</gene>
<evidence type="ECO:0000256" key="1">
    <source>
        <dbReference type="SAM" id="MobiDB-lite"/>
    </source>
</evidence>
<dbReference type="InParanoid" id="A0A0C2WEE1"/>
<proteinExistence type="predicted"/>
<accession>A0A0C2WEE1</accession>
<feature type="region of interest" description="Disordered" evidence="1">
    <location>
        <begin position="175"/>
        <end position="202"/>
    </location>
</feature>
<dbReference type="Proteomes" id="UP000054549">
    <property type="component" value="Unassembled WGS sequence"/>
</dbReference>
<feature type="compositionally biased region" description="Low complexity" evidence="1">
    <location>
        <begin position="190"/>
        <end position="201"/>
    </location>
</feature>
<keyword evidence="3" id="KW-1185">Reference proteome</keyword>
<evidence type="ECO:0000313" key="3">
    <source>
        <dbReference type="Proteomes" id="UP000054549"/>
    </source>
</evidence>
<protein>
    <submittedName>
        <fullName evidence="2">Uncharacterized protein</fullName>
    </submittedName>
</protein>
<sequence>MPQSSVERASSANYGRYSDLIVDPMEDTTTRSSSPVTTRVPKTATVSLYPETPFSYTFLCLQNIFSKNVSDEHRAQALYQVFIEIASEIETTSQFKNVMARIAENLGQLGCKAKPCTLHCDRKLYPSLPPSPTKMDIDIKSEISAPSTPKVSLPQRALSTSTHAPTYAHILAQREASAPTPSTSQRAFSAPAQPTQQQTAPELRAHTAPPLLSRNTLTARRCTSKGPSPVSYVKFLDVPYLTKEQYLETLKESTKWSMAKVSCIETFRMKTKDGNWNIKVGFKDDAQSTIVKKLLTTSITFGSDTRRCRPWYLQTRSSH</sequence>
<dbReference type="EMBL" id="KN818310">
    <property type="protein sequence ID" value="KIL59757.1"/>
    <property type="molecule type" value="Genomic_DNA"/>
</dbReference>
<dbReference type="AlphaFoldDB" id="A0A0C2WEE1"/>
<organism evidence="2 3">
    <name type="scientific">Amanita muscaria (strain Koide BX008)</name>
    <dbReference type="NCBI Taxonomy" id="946122"/>
    <lineage>
        <taxon>Eukaryota</taxon>
        <taxon>Fungi</taxon>
        <taxon>Dikarya</taxon>
        <taxon>Basidiomycota</taxon>
        <taxon>Agaricomycotina</taxon>
        <taxon>Agaricomycetes</taxon>
        <taxon>Agaricomycetidae</taxon>
        <taxon>Agaricales</taxon>
        <taxon>Pluteineae</taxon>
        <taxon>Amanitaceae</taxon>
        <taxon>Amanita</taxon>
    </lineage>
</organism>
<name>A0A0C2WEE1_AMAMK</name>
<reference evidence="2 3" key="1">
    <citation type="submission" date="2014-04" db="EMBL/GenBank/DDBJ databases">
        <title>Evolutionary Origins and Diversification of the Mycorrhizal Mutualists.</title>
        <authorList>
            <consortium name="DOE Joint Genome Institute"/>
            <consortium name="Mycorrhizal Genomics Consortium"/>
            <person name="Kohler A."/>
            <person name="Kuo A."/>
            <person name="Nagy L.G."/>
            <person name="Floudas D."/>
            <person name="Copeland A."/>
            <person name="Barry K.W."/>
            <person name="Cichocki N."/>
            <person name="Veneault-Fourrey C."/>
            <person name="LaButti K."/>
            <person name="Lindquist E.A."/>
            <person name="Lipzen A."/>
            <person name="Lundell T."/>
            <person name="Morin E."/>
            <person name="Murat C."/>
            <person name="Riley R."/>
            <person name="Ohm R."/>
            <person name="Sun H."/>
            <person name="Tunlid A."/>
            <person name="Henrissat B."/>
            <person name="Grigoriev I.V."/>
            <person name="Hibbett D.S."/>
            <person name="Martin F."/>
        </authorList>
    </citation>
    <scope>NUCLEOTIDE SEQUENCE [LARGE SCALE GENOMIC DNA]</scope>
    <source>
        <strain evidence="2 3">Koide BX008</strain>
    </source>
</reference>